<reference evidence="11 12" key="1">
    <citation type="journal article" date="2019" name="Int. J. Syst. Evol. Microbiol.">
        <title>The Global Catalogue of Microorganisms (GCM) 10K type strain sequencing project: providing services to taxonomists for standard genome sequencing and annotation.</title>
        <authorList>
            <consortium name="The Broad Institute Genomics Platform"/>
            <consortium name="The Broad Institute Genome Sequencing Center for Infectious Disease"/>
            <person name="Wu L."/>
            <person name="Ma J."/>
        </authorList>
    </citation>
    <scope>NUCLEOTIDE SEQUENCE [LARGE SCALE GENOMIC DNA]</scope>
    <source>
        <strain evidence="11 12">JCM 19585</strain>
    </source>
</reference>
<feature type="binding site" evidence="8">
    <location>
        <position position="301"/>
    </location>
    <ligand>
        <name>ATP</name>
        <dbReference type="ChEBI" id="CHEBI:30616"/>
    </ligand>
</feature>
<evidence type="ECO:0000256" key="1">
    <source>
        <dbReference type="ARBA" id="ARBA00022490"/>
    </source>
</evidence>
<accession>A0A830EZ34</accession>
<comment type="catalytic activity">
    <reaction evidence="8">
        <text>[ThiI sulfur-carrier protein]-S-sulfanyl-L-cysteine + a uridine in tRNA + 2 reduced [2Fe-2S]-[ferredoxin] + ATP + H(+) = [ThiI sulfur-carrier protein]-L-cysteine + a 4-thiouridine in tRNA + 2 oxidized [2Fe-2S]-[ferredoxin] + AMP + diphosphate</text>
        <dbReference type="Rhea" id="RHEA:24176"/>
        <dbReference type="Rhea" id="RHEA-COMP:10000"/>
        <dbReference type="Rhea" id="RHEA-COMP:10001"/>
        <dbReference type="Rhea" id="RHEA-COMP:13337"/>
        <dbReference type="Rhea" id="RHEA-COMP:13338"/>
        <dbReference type="Rhea" id="RHEA-COMP:13339"/>
        <dbReference type="Rhea" id="RHEA-COMP:13340"/>
        <dbReference type="ChEBI" id="CHEBI:15378"/>
        <dbReference type="ChEBI" id="CHEBI:29950"/>
        <dbReference type="ChEBI" id="CHEBI:30616"/>
        <dbReference type="ChEBI" id="CHEBI:33019"/>
        <dbReference type="ChEBI" id="CHEBI:33737"/>
        <dbReference type="ChEBI" id="CHEBI:33738"/>
        <dbReference type="ChEBI" id="CHEBI:61963"/>
        <dbReference type="ChEBI" id="CHEBI:65315"/>
        <dbReference type="ChEBI" id="CHEBI:136798"/>
        <dbReference type="ChEBI" id="CHEBI:456215"/>
        <dbReference type="EC" id="2.8.1.4"/>
    </reaction>
</comment>
<dbReference type="UniPathway" id="UPA00060"/>
<evidence type="ECO:0000256" key="8">
    <source>
        <dbReference type="HAMAP-Rule" id="MF_00021"/>
    </source>
</evidence>
<dbReference type="InterPro" id="IPR054173">
    <property type="entry name" value="ThiI_fer"/>
</dbReference>
<evidence type="ECO:0000256" key="2">
    <source>
        <dbReference type="ARBA" id="ARBA00022555"/>
    </source>
</evidence>
<keyword evidence="12" id="KW-1185">Reference proteome</keyword>
<evidence type="ECO:0000256" key="4">
    <source>
        <dbReference type="ARBA" id="ARBA00022741"/>
    </source>
</evidence>
<keyword evidence="7 8" id="KW-0784">Thiamine biosynthesis</keyword>
<dbReference type="PANTHER" id="PTHR43209:SF1">
    <property type="entry name" value="TRNA SULFURTRANSFERASE"/>
    <property type="match status" value="1"/>
</dbReference>
<dbReference type="GO" id="GO:0004810">
    <property type="term" value="F:CCA tRNA nucleotidyltransferase activity"/>
    <property type="evidence" value="ECO:0007669"/>
    <property type="project" value="InterPro"/>
</dbReference>
<comment type="caution">
    <text evidence="11">The sequence shown here is derived from an EMBL/GenBank/DDBJ whole genome shotgun (WGS) entry which is preliminary data.</text>
</comment>
<dbReference type="Pfam" id="PF02568">
    <property type="entry name" value="ThiI"/>
    <property type="match status" value="1"/>
</dbReference>
<keyword evidence="4 8" id="KW-0547">Nucleotide-binding</keyword>
<feature type="binding site" evidence="8">
    <location>
        <begin position="187"/>
        <end position="188"/>
    </location>
    <ligand>
        <name>ATP</name>
        <dbReference type="ChEBI" id="CHEBI:30616"/>
    </ligand>
</feature>
<keyword evidence="6 8" id="KW-0694">RNA-binding</keyword>
<feature type="binding site" evidence="8">
    <location>
        <position position="292"/>
    </location>
    <ligand>
        <name>ATP</name>
        <dbReference type="ChEBI" id="CHEBI:30616"/>
    </ligand>
</feature>
<dbReference type="GO" id="GO:0052837">
    <property type="term" value="P:thiazole biosynthetic process"/>
    <property type="evidence" value="ECO:0007669"/>
    <property type="project" value="TreeGrafter"/>
</dbReference>
<dbReference type="AlphaFoldDB" id="A0A830EZ34"/>
<dbReference type="InterPro" id="IPR003720">
    <property type="entry name" value="tRNA_STrfase"/>
</dbReference>
<comment type="subcellular location">
    <subcellularLocation>
        <location evidence="8">Cytoplasm</location>
    </subcellularLocation>
</comment>
<dbReference type="InterPro" id="IPR014729">
    <property type="entry name" value="Rossmann-like_a/b/a_fold"/>
</dbReference>
<dbReference type="EC" id="2.8.1.4" evidence="8"/>
<dbReference type="GO" id="GO:0005524">
    <property type="term" value="F:ATP binding"/>
    <property type="evidence" value="ECO:0007669"/>
    <property type="project" value="UniProtKB-UniRule"/>
</dbReference>
<evidence type="ECO:0000259" key="10">
    <source>
        <dbReference type="PROSITE" id="PS51165"/>
    </source>
</evidence>
<gene>
    <name evidence="8" type="primary">thiI</name>
    <name evidence="11" type="ORF">GCM10009037_04360</name>
</gene>
<organism evidence="11 12">
    <name type="scientific">Halarchaeum grantii</name>
    <dbReference type="NCBI Taxonomy" id="1193105"/>
    <lineage>
        <taxon>Archaea</taxon>
        <taxon>Methanobacteriati</taxon>
        <taxon>Methanobacteriota</taxon>
        <taxon>Stenosarchaea group</taxon>
        <taxon>Halobacteria</taxon>
        <taxon>Halobacteriales</taxon>
        <taxon>Halobacteriaceae</taxon>
    </lineage>
</organism>
<dbReference type="GO" id="GO:0140741">
    <property type="term" value="F:tRNA-uracil-4 sulfurtransferase activity"/>
    <property type="evidence" value="ECO:0007669"/>
    <property type="project" value="UniProtKB-EC"/>
</dbReference>
<dbReference type="Pfam" id="PF02926">
    <property type="entry name" value="THUMP"/>
    <property type="match status" value="1"/>
</dbReference>
<keyword evidence="3 8" id="KW-0808">Transferase</keyword>
<dbReference type="Proteomes" id="UP000628840">
    <property type="component" value="Unassembled WGS sequence"/>
</dbReference>
<dbReference type="InterPro" id="IPR004114">
    <property type="entry name" value="THUMP_dom"/>
</dbReference>
<name>A0A830EZ34_9EURY</name>
<evidence type="ECO:0000256" key="9">
    <source>
        <dbReference type="SAM" id="MobiDB-lite"/>
    </source>
</evidence>
<keyword evidence="5 8" id="KW-0067">ATP-binding</keyword>
<dbReference type="InterPro" id="IPR049962">
    <property type="entry name" value="THUMP_ThiI"/>
</dbReference>
<feature type="compositionally biased region" description="Acidic residues" evidence="9">
    <location>
        <begin position="400"/>
        <end position="411"/>
    </location>
</feature>
<dbReference type="PROSITE" id="PS51165">
    <property type="entry name" value="THUMP"/>
    <property type="match status" value="1"/>
</dbReference>
<dbReference type="GO" id="GO:0002937">
    <property type="term" value="P:tRNA 4-thiouridine biosynthesis"/>
    <property type="evidence" value="ECO:0007669"/>
    <property type="project" value="TreeGrafter"/>
</dbReference>
<keyword evidence="1 8" id="KW-0963">Cytoplasm</keyword>
<dbReference type="PANTHER" id="PTHR43209">
    <property type="entry name" value="TRNA SULFURTRANSFERASE"/>
    <property type="match status" value="1"/>
</dbReference>
<dbReference type="OrthoDB" id="372227at2157"/>
<dbReference type="Gene3D" id="3.30.2130.30">
    <property type="match status" value="1"/>
</dbReference>
<comment type="catalytic activity">
    <reaction evidence="8">
        <text>[ThiS sulfur-carrier protein]-C-terminal Gly-Gly-AMP + S-sulfanyl-L-cysteinyl-[cysteine desulfurase] + AH2 = [ThiS sulfur-carrier protein]-C-terminal-Gly-aminoethanethioate + L-cysteinyl-[cysteine desulfurase] + A + AMP + 2 H(+)</text>
        <dbReference type="Rhea" id="RHEA:43340"/>
        <dbReference type="Rhea" id="RHEA-COMP:12157"/>
        <dbReference type="Rhea" id="RHEA-COMP:12158"/>
        <dbReference type="Rhea" id="RHEA-COMP:12910"/>
        <dbReference type="Rhea" id="RHEA-COMP:19908"/>
        <dbReference type="ChEBI" id="CHEBI:13193"/>
        <dbReference type="ChEBI" id="CHEBI:15378"/>
        <dbReference type="ChEBI" id="CHEBI:17499"/>
        <dbReference type="ChEBI" id="CHEBI:29950"/>
        <dbReference type="ChEBI" id="CHEBI:61963"/>
        <dbReference type="ChEBI" id="CHEBI:90618"/>
        <dbReference type="ChEBI" id="CHEBI:232372"/>
        <dbReference type="ChEBI" id="CHEBI:456215"/>
    </reaction>
</comment>
<dbReference type="SUPFAM" id="SSF143437">
    <property type="entry name" value="THUMP domain-like"/>
    <property type="match status" value="1"/>
</dbReference>
<dbReference type="GO" id="GO:0009229">
    <property type="term" value="P:thiamine diphosphate biosynthetic process"/>
    <property type="evidence" value="ECO:0007669"/>
    <property type="project" value="UniProtKB-UniRule"/>
</dbReference>
<feature type="domain" description="THUMP" evidence="10">
    <location>
        <begin position="63"/>
        <end position="169"/>
    </location>
</feature>
<protein>
    <recommendedName>
        <fullName evidence="8">Probable tRNA sulfurtransferase</fullName>
        <ecNumber evidence="8">2.8.1.4</ecNumber>
    </recommendedName>
    <alternativeName>
        <fullName evidence="8">Sulfur carrier protein ThiS sulfurtransferase</fullName>
    </alternativeName>
    <alternativeName>
        <fullName evidence="8">Thiamine biosynthesis protein ThiI</fullName>
    </alternativeName>
    <alternativeName>
        <fullName evidence="8">tRNA 4-thiouridine synthase</fullName>
    </alternativeName>
</protein>
<dbReference type="RefSeq" id="WP_188877953.1">
    <property type="nucleotide sequence ID" value="NZ_BMPF01000001.1"/>
</dbReference>
<feature type="region of interest" description="Disordered" evidence="9">
    <location>
        <begin position="377"/>
        <end position="411"/>
    </location>
</feature>
<comment type="pathway">
    <text evidence="8">Cofactor biosynthesis; thiamine diphosphate biosynthesis.</text>
</comment>
<keyword evidence="2 8" id="KW-0820">tRNA-binding</keyword>
<dbReference type="Gene3D" id="3.40.50.620">
    <property type="entry name" value="HUPs"/>
    <property type="match status" value="1"/>
</dbReference>
<sequence>MHPPDADAVLVRHGDVGIKSDAVQARMEARLAENLEAQLDARDIAGSVETEYGRLVIHTDDVAAATDAAAETFGVVSASPATVVEPSLDAIRSALADAAREHYHGGTFGVDARRAGRHDFDSRDVGREGGQAVWEAVEDAFDPEVDLDDPDVTFSVEVRETRAFVFLEKRAGPGGMPLGTQRPLVALVSGGIDSPVAAWLAMKRGAPVVPVYLELGPYGGPDHEARAVETVGRLARWAPNVDLDVHRIPAGDALERLADAVTNTRMLSFRRFMYRAAERVAADVGAVSIVTGEAIGQKSSQTTANMAAVAGATDLPVHRPLLAWDKQEVVAKARDLGTYTDATMDVGCDRLAPDQPATAVSRERVVAAEPDALLEWAEDAADARETVPVDPGFDGRASEDDADDAEVSNAR</sequence>
<feature type="binding site" evidence="8">
    <location>
        <position position="270"/>
    </location>
    <ligand>
        <name>ATP</name>
        <dbReference type="ChEBI" id="CHEBI:30616"/>
    </ligand>
</feature>
<comment type="caution">
    <text evidence="8">Lacks conserved residue(s) required for the propagation of feature annotation.</text>
</comment>
<evidence type="ECO:0000313" key="11">
    <source>
        <dbReference type="EMBL" id="GGL24002.1"/>
    </source>
</evidence>
<dbReference type="SUPFAM" id="SSF52402">
    <property type="entry name" value="Adenine nucleotide alpha hydrolases-like"/>
    <property type="match status" value="1"/>
</dbReference>
<dbReference type="GO" id="GO:0000049">
    <property type="term" value="F:tRNA binding"/>
    <property type="evidence" value="ECO:0007669"/>
    <property type="project" value="UniProtKB-UniRule"/>
</dbReference>
<dbReference type="Pfam" id="PF22025">
    <property type="entry name" value="ThiI_fer"/>
    <property type="match status" value="1"/>
</dbReference>
<comment type="similarity">
    <text evidence="8">Belongs to the ThiI family.</text>
</comment>
<dbReference type="GO" id="GO:0009228">
    <property type="term" value="P:thiamine biosynthetic process"/>
    <property type="evidence" value="ECO:0007669"/>
    <property type="project" value="UniProtKB-KW"/>
</dbReference>
<proteinExistence type="inferred from homology"/>
<evidence type="ECO:0000256" key="5">
    <source>
        <dbReference type="ARBA" id="ARBA00022840"/>
    </source>
</evidence>
<dbReference type="InterPro" id="IPR050102">
    <property type="entry name" value="tRNA_sulfurtransferase_ThiI"/>
</dbReference>
<dbReference type="SMART" id="SM00981">
    <property type="entry name" value="THUMP"/>
    <property type="match status" value="1"/>
</dbReference>
<dbReference type="EMBL" id="BMPF01000001">
    <property type="protein sequence ID" value="GGL24002.1"/>
    <property type="molecule type" value="Genomic_DNA"/>
</dbReference>
<evidence type="ECO:0000313" key="12">
    <source>
        <dbReference type="Proteomes" id="UP000628840"/>
    </source>
</evidence>
<comment type="function">
    <text evidence="8">Catalyzes the ATP-dependent transfer of a sulfur to tRNA to produce 4-thiouridine in position 8 of tRNAs, which functions as a near-UV photosensor. Also catalyzes the transfer of sulfur to the sulfur carrier protein ThiS, forming ThiS-thiocarboxylate. This is a step in the synthesis of thiazole, in the thiamine biosynthesis pathway. The sulfur is donated as persulfide by IscS.</text>
</comment>
<evidence type="ECO:0000256" key="6">
    <source>
        <dbReference type="ARBA" id="ARBA00022884"/>
    </source>
</evidence>
<evidence type="ECO:0000256" key="3">
    <source>
        <dbReference type="ARBA" id="ARBA00022679"/>
    </source>
</evidence>
<dbReference type="InterPro" id="IPR020536">
    <property type="entry name" value="ThiI_AANH"/>
</dbReference>
<dbReference type="GO" id="GO:0005829">
    <property type="term" value="C:cytosol"/>
    <property type="evidence" value="ECO:0007669"/>
    <property type="project" value="TreeGrafter"/>
</dbReference>
<dbReference type="HAMAP" id="MF_00021">
    <property type="entry name" value="ThiI"/>
    <property type="match status" value="1"/>
</dbReference>
<dbReference type="CDD" id="cd11716">
    <property type="entry name" value="THUMP_ThiI"/>
    <property type="match status" value="1"/>
</dbReference>
<evidence type="ECO:0000256" key="7">
    <source>
        <dbReference type="ARBA" id="ARBA00022977"/>
    </source>
</evidence>